<proteinExistence type="predicted"/>
<dbReference type="PANTHER" id="PTHR43415:SF3">
    <property type="entry name" value="GNAT-FAMILY ACETYLTRANSFERASE"/>
    <property type="match status" value="1"/>
</dbReference>
<dbReference type="Gene3D" id="3.40.630.30">
    <property type="match status" value="1"/>
</dbReference>
<dbReference type="EMBL" id="CP035631">
    <property type="protein sequence ID" value="WFF42659.1"/>
    <property type="molecule type" value="Genomic_DNA"/>
</dbReference>
<organism evidence="2 3">
    <name type="scientific">Salinicola endophyticus</name>
    <dbReference type="NCBI Taxonomy" id="1949083"/>
    <lineage>
        <taxon>Bacteria</taxon>
        <taxon>Pseudomonadati</taxon>
        <taxon>Pseudomonadota</taxon>
        <taxon>Gammaproteobacteria</taxon>
        <taxon>Oceanospirillales</taxon>
        <taxon>Halomonadaceae</taxon>
        <taxon>Salinicola</taxon>
    </lineage>
</organism>
<evidence type="ECO:0000259" key="1">
    <source>
        <dbReference type="PROSITE" id="PS51186"/>
    </source>
</evidence>
<dbReference type="InterPro" id="IPR020036">
    <property type="entry name" value="PseH"/>
</dbReference>
<sequence length="170" mass="19634">MLTKIRPIRREDLSSVLSWRNHPDVRQYMYTQQEIAWEEHLAWFESVCARDNSHVMIFENDGIPSGVLNINIVSKSDKRAEWGFYLSPMAAKGSGSLLGSQACEFVFESLGLHKLCGEVLAYNHRSIKFHERLGFKQEAILREHHCDGSRYHDVIGFGLLAAEWKVQRRT</sequence>
<keyword evidence="2" id="KW-0808">Transferase</keyword>
<dbReference type="NCBIfam" id="TIGR03585">
    <property type="entry name" value="PseH"/>
    <property type="match status" value="1"/>
</dbReference>
<evidence type="ECO:0000313" key="2">
    <source>
        <dbReference type="EMBL" id="WFF42659.1"/>
    </source>
</evidence>
<dbReference type="Proteomes" id="UP001321526">
    <property type="component" value="Chromosome"/>
</dbReference>
<evidence type="ECO:0000313" key="3">
    <source>
        <dbReference type="Proteomes" id="UP001321526"/>
    </source>
</evidence>
<dbReference type="GO" id="GO:0016746">
    <property type="term" value="F:acyltransferase activity"/>
    <property type="evidence" value="ECO:0007669"/>
    <property type="project" value="UniProtKB-KW"/>
</dbReference>
<name>A0ABY8FIM3_9GAMM</name>
<gene>
    <name evidence="2" type="primary">pseH</name>
    <name evidence="2" type="ORF">EVC62_14780</name>
</gene>
<keyword evidence="3" id="KW-1185">Reference proteome</keyword>
<keyword evidence="2" id="KW-0012">Acyltransferase</keyword>
<reference evidence="2 3" key="1">
    <citation type="submission" date="2019-01" db="EMBL/GenBank/DDBJ databases">
        <title>Genome sequence of Salinicola endophyticus REST5.</title>
        <authorList>
            <person name="Nascimento F.X."/>
        </authorList>
    </citation>
    <scope>NUCLEOTIDE SEQUENCE [LARGE SCALE GENOMIC DNA]</scope>
    <source>
        <strain evidence="2 3">REST5</strain>
    </source>
</reference>
<dbReference type="InterPro" id="IPR000182">
    <property type="entry name" value="GNAT_dom"/>
</dbReference>
<dbReference type="Pfam" id="PF13302">
    <property type="entry name" value="Acetyltransf_3"/>
    <property type="match status" value="1"/>
</dbReference>
<accession>A0ABY8FIM3</accession>
<dbReference type="EC" id="2.3.1.202" evidence="2"/>
<feature type="domain" description="N-acetyltransferase" evidence="1">
    <location>
        <begin position="3"/>
        <end position="169"/>
    </location>
</feature>
<dbReference type="PANTHER" id="PTHR43415">
    <property type="entry name" value="SPERMIDINE N(1)-ACETYLTRANSFERASE"/>
    <property type="match status" value="1"/>
</dbReference>
<dbReference type="RefSeq" id="WP_282235176.1">
    <property type="nucleotide sequence ID" value="NZ_CP035631.1"/>
</dbReference>
<dbReference type="PROSITE" id="PS51186">
    <property type="entry name" value="GNAT"/>
    <property type="match status" value="1"/>
</dbReference>
<dbReference type="SUPFAM" id="SSF55729">
    <property type="entry name" value="Acyl-CoA N-acyltransferases (Nat)"/>
    <property type="match status" value="1"/>
</dbReference>
<dbReference type="InterPro" id="IPR016181">
    <property type="entry name" value="Acyl_CoA_acyltransferase"/>
</dbReference>
<protein>
    <submittedName>
        <fullName evidence="2">UDP-4-amino-4, 6-dideoxy-N-acetyl-beta-L-altrosamine N-acetyltransferase</fullName>
        <ecNumber evidence="2">2.3.1.202</ecNumber>
    </submittedName>
</protein>